<keyword evidence="3" id="KW-1185">Reference proteome</keyword>
<dbReference type="RefSeq" id="WP_252467751.1">
    <property type="nucleotide sequence ID" value="NZ_JALBWM010000050.1"/>
</dbReference>
<dbReference type="PROSITE" id="PS51257">
    <property type="entry name" value="PROKAR_LIPOPROTEIN"/>
    <property type="match status" value="1"/>
</dbReference>
<keyword evidence="1" id="KW-0732">Signal</keyword>
<feature type="signal peptide" evidence="1">
    <location>
        <begin position="1"/>
        <end position="21"/>
    </location>
</feature>
<sequence length="82" mass="8639">MKRVQSKLLLATAIAMLFASCDGGGVSVEPKTVDNSFDNTGGVSSGENPYATIESTGIQGEYNSGNCYYGTDFVSATNPYRI</sequence>
<gene>
    <name evidence="2" type="ORF">MO867_12315</name>
</gene>
<evidence type="ECO:0000313" key="3">
    <source>
        <dbReference type="Proteomes" id="UP001139028"/>
    </source>
</evidence>
<proteinExistence type="predicted"/>
<organism evidence="2 3">
    <name type="scientific">Microbulbifer okhotskensis</name>
    <dbReference type="NCBI Taxonomy" id="2926617"/>
    <lineage>
        <taxon>Bacteria</taxon>
        <taxon>Pseudomonadati</taxon>
        <taxon>Pseudomonadota</taxon>
        <taxon>Gammaproteobacteria</taxon>
        <taxon>Cellvibrionales</taxon>
        <taxon>Microbulbiferaceae</taxon>
        <taxon>Microbulbifer</taxon>
    </lineage>
</organism>
<comment type="caution">
    <text evidence="2">The sequence shown here is derived from an EMBL/GenBank/DDBJ whole genome shotgun (WGS) entry which is preliminary data.</text>
</comment>
<name>A0A9X2J6X6_9GAMM</name>
<reference evidence="2" key="1">
    <citation type="journal article" date="2022" name="Arch. Microbiol.">
        <title>Microbulbifer okhotskensis sp. nov., isolated from a deep bottom sediment of the Okhotsk Sea.</title>
        <authorList>
            <person name="Romanenko L."/>
            <person name="Kurilenko V."/>
            <person name="Otstavnykh N."/>
            <person name="Velansky P."/>
            <person name="Isaeva M."/>
            <person name="Mikhailov V."/>
        </authorList>
    </citation>
    <scope>NUCLEOTIDE SEQUENCE</scope>
    <source>
        <strain evidence="2">OS29</strain>
    </source>
</reference>
<accession>A0A9X2J6X6</accession>
<dbReference type="EMBL" id="JALBWM010000050">
    <property type="protein sequence ID" value="MCO1335115.1"/>
    <property type="molecule type" value="Genomic_DNA"/>
</dbReference>
<dbReference type="Proteomes" id="UP001139028">
    <property type="component" value="Unassembled WGS sequence"/>
</dbReference>
<protein>
    <submittedName>
        <fullName evidence="2">Uncharacterized protein</fullName>
    </submittedName>
</protein>
<feature type="chain" id="PRO_5040786743" evidence="1">
    <location>
        <begin position="22"/>
        <end position="82"/>
    </location>
</feature>
<evidence type="ECO:0000256" key="1">
    <source>
        <dbReference type="SAM" id="SignalP"/>
    </source>
</evidence>
<evidence type="ECO:0000313" key="2">
    <source>
        <dbReference type="EMBL" id="MCO1335115.1"/>
    </source>
</evidence>
<dbReference type="AlphaFoldDB" id="A0A9X2J6X6"/>